<dbReference type="HOGENOM" id="CLU_315949_0_0_1"/>
<sequence>MSSKPADCRALDRLGSSWFNLTPLVLAPFSMSNYRYLYGDPATGTVLERRLSRLGGLFTVSDHAVTSPDLLTPAISIGSLDSPGRSPAVDLDALYDELENTNAFPRLAAAGIDLSRVRQSIGGRSSSLAQVDEPLASYPLHFIGPTSSQVPAEDHFFPRPPERARTELGPRNIGSNSTATRRLDPRFARSSASRMEEEEVLFNLISNTLAERNRFLTHDDPVRVPQCSHRRRVVLVEEGSPDLFLSAAEHISAHVSSPAVNRRHSMPVERIYPPSDPATHPIRIFRPDTHIPNLSARNITVVEAPSEPSTHLQQTYETRHSRSMTSTQRLNPPTIERQHPSRSTVLSSAHIDVRPFALNRITAPVASSQDAASMRGLQQDFDSGTRRTTQARMDTYLTPVAQPNSRMYTSSAPTYDFSSRRQQPGKAASSTAAQPDLHTLRHRTHTLDDSHPPQARDPLASHPPADDDPFEQANGLPTAVGHVSALRQVFEAKVREQRRLSRASLSREASFDQFSAGRPRRRARAPSSPPVLGCPGGRFEGEGLGLRAALPQDAQGAAADAGSVSALLSSAGWTDGHGVCAGPSQRPAGPSASGSLLLVEEDGDALRRSATPRFGSRRPPRLGAREPRGSETLPSWASMGSELESLPSLRDFARHEPARDDLAVAPTSSPRKLSPGRDPAAGTRLPVRRSKQHLATGAAPLSLRPRAAAGCEHERPPAPTTLAAELGPAASSSSVLLPLAPESLSGPYASPCATGTVDSGVAAAVPAASDTGLPRDHARTMQPDASSSTRTLCPPQQDGRADLFASSAAWRAEHRPSRSDDGAKPESVTPSDFGEWRRFGGVVYDGPGAEAGLLGVVDDRSPEMGSDEFGAGLSGQVERDEDADEDEDAALRFVTAGAKSGGQGDPQSPAADRSHLSLVSVVDD</sequence>
<evidence type="ECO:0000313" key="2">
    <source>
        <dbReference type="EMBL" id="KIP03340.1"/>
    </source>
</evidence>
<feature type="region of interest" description="Disordered" evidence="1">
    <location>
        <begin position="366"/>
        <end position="476"/>
    </location>
</feature>
<feature type="region of interest" description="Disordered" evidence="1">
    <location>
        <begin position="766"/>
        <end position="836"/>
    </location>
</feature>
<evidence type="ECO:0000256" key="1">
    <source>
        <dbReference type="SAM" id="MobiDB-lite"/>
    </source>
</evidence>
<feature type="region of interest" description="Disordered" evidence="1">
    <location>
        <begin position="160"/>
        <end position="179"/>
    </location>
</feature>
<feature type="compositionally biased region" description="Polar residues" evidence="1">
    <location>
        <begin position="307"/>
        <end position="316"/>
    </location>
</feature>
<feature type="compositionally biased region" description="Basic and acidic residues" evidence="1">
    <location>
        <begin position="811"/>
        <end position="824"/>
    </location>
</feature>
<gene>
    <name evidence="2" type="ORF">PHLGIDRAFT_244325</name>
</gene>
<feature type="region of interest" description="Disordered" evidence="1">
    <location>
        <begin position="657"/>
        <end position="704"/>
    </location>
</feature>
<feature type="region of interest" description="Disordered" evidence="1">
    <location>
        <begin position="606"/>
        <end position="639"/>
    </location>
</feature>
<dbReference type="Proteomes" id="UP000053257">
    <property type="component" value="Unassembled WGS sequence"/>
</dbReference>
<feature type="region of interest" description="Disordered" evidence="1">
    <location>
        <begin position="858"/>
        <end position="924"/>
    </location>
</feature>
<reference evidence="2 3" key="1">
    <citation type="journal article" date="2014" name="PLoS Genet.">
        <title>Analysis of the Phlebiopsis gigantea genome, transcriptome and secretome provides insight into its pioneer colonization strategies of wood.</title>
        <authorList>
            <person name="Hori C."/>
            <person name="Ishida T."/>
            <person name="Igarashi K."/>
            <person name="Samejima M."/>
            <person name="Suzuki H."/>
            <person name="Master E."/>
            <person name="Ferreira P."/>
            <person name="Ruiz-Duenas F.J."/>
            <person name="Held B."/>
            <person name="Canessa P."/>
            <person name="Larrondo L.F."/>
            <person name="Schmoll M."/>
            <person name="Druzhinina I.S."/>
            <person name="Kubicek C.P."/>
            <person name="Gaskell J.A."/>
            <person name="Kersten P."/>
            <person name="St John F."/>
            <person name="Glasner J."/>
            <person name="Sabat G."/>
            <person name="Splinter BonDurant S."/>
            <person name="Syed K."/>
            <person name="Yadav J."/>
            <person name="Mgbeahuruike A.C."/>
            <person name="Kovalchuk A."/>
            <person name="Asiegbu F.O."/>
            <person name="Lackner G."/>
            <person name="Hoffmeister D."/>
            <person name="Rencoret J."/>
            <person name="Gutierrez A."/>
            <person name="Sun H."/>
            <person name="Lindquist E."/>
            <person name="Barry K."/>
            <person name="Riley R."/>
            <person name="Grigoriev I.V."/>
            <person name="Henrissat B."/>
            <person name="Kues U."/>
            <person name="Berka R.M."/>
            <person name="Martinez A.T."/>
            <person name="Covert S.F."/>
            <person name="Blanchette R.A."/>
            <person name="Cullen D."/>
        </authorList>
    </citation>
    <scope>NUCLEOTIDE SEQUENCE [LARGE SCALE GENOMIC DNA]</scope>
    <source>
        <strain evidence="2 3">11061_1 CR5-6</strain>
    </source>
</reference>
<name>A0A0C3S564_PHLG1</name>
<organism evidence="2 3">
    <name type="scientific">Phlebiopsis gigantea (strain 11061_1 CR5-6)</name>
    <name type="common">White-rot fungus</name>
    <name type="synonym">Peniophora gigantea</name>
    <dbReference type="NCBI Taxonomy" id="745531"/>
    <lineage>
        <taxon>Eukaryota</taxon>
        <taxon>Fungi</taxon>
        <taxon>Dikarya</taxon>
        <taxon>Basidiomycota</taxon>
        <taxon>Agaricomycotina</taxon>
        <taxon>Agaricomycetes</taxon>
        <taxon>Polyporales</taxon>
        <taxon>Phanerochaetaceae</taxon>
        <taxon>Phlebiopsis</taxon>
    </lineage>
</organism>
<feature type="compositionally biased region" description="Acidic residues" evidence="1">
    <location>
        <begin position="879"/>
        <end position="888"/>
    </location>
</feature>
<feature type="region of interest" description="Disordered" evidence="1">
    <location>
        <begin position="305"/>
        <end position="344"/>
    </location>
</feature>
<accession>A0A0C3S564</accession>
<feature type="compositionally biased region" description="Polar residues" evidence="1">
    <location>
        <begin position="401"/>
        <end position="433"/>
    </location>
</feature>
<keyword evidence="3" id="KW-1185">Reference proteome</keyword>
<proteinExistence type="predicted"/>
<dbReference type="AlphaFoldDB" id="A0A0C3S564"/>
<evidence type="ECO:0000313" key="3">
    <source>
        <dbReference type="Proteomes" id="UP000053257"/>
    </source>
</evidence>
<protein>
    <submittedName>
        <fullName evidence="2">Uncharacterized protein</fullName>
    </submittedName>
</protein>
<dbReference type="EMBL" id="KN840621">
    <property type="protein sequence ID" value="KIP03340.1"/>
    <property type="molecule type" value="Genomic_DNA"/>
</dbReference>
<feature type="region of interest" description="Disordered" evidence="1">
    <location>
        <begin position="499"/>
        <end position="535"/>
    </location>
</feature>
<feature type="compositionally biased region" description="Polar residues" evidence="1">
    <location>
        <begin position="380"/>
        <end position="392"/>
    </location>
</feature>